<dbReference type="PANTHER" id="PTHR35546:SF105">
    <property type="entry name" value="OS05G0139200 PROTEIN"/>
    <property type="match status" value="1"/>
</dbReference>
<protein>
    <submittedName>
        <fullName evidence="1">Uncharacterized protein</fullName>
    </submittedName>
</protein>
<organism evidence="1">
    <name type="scientific">Aegilops tauschii</name>
    <name type="common">Tausch's goatgrass</name>
    <name type="synonym">Aegilops squarrosa</name>
    <dbReference type="NCBI Taxonomy" id="37682"/>
    <lineage>
        <taxon>Eukaryota</taxon>
        <taxon>Viridiplantae</taxon>
        <taxon>Streptophyta</taxon>
        <taxon>Embryophyta</taxon>
        <taxon>Tracheophyta</taxon>
        <taxon>Spermatophyta</taxon>
        <taxon>Magnoliopsida</taxon>
        <taxon>Liliopsida</taxon>
        <taxon>Poales</taxon>
        <taxon>Poaceae</taxon>
        <taxon>BOP clade</taxon>
        <taxon>Pooideae</taxon>
        <taxon>Triticodae</taxon>
        <taxon>Triticeae</taxon>
        <taxon>Triticinae</taxon>
        <taxon>Aegilops</taxon>
    </lineage>
</organism>
<dbReference type="Gene3D" id="1.20.1280.50">
    <property type="match status" value="1"/>
</dbReference>
<reference evidence="1" key="1">
    <citation type="submission" date="2015-06" db="UniProtKB">
        <authorList>
            <consortium name="EnsemblPlants"/>
        </authorList>
    </citation>
    <scope>IDENTIFICATION</scope>
</reference>
<dbReference type="SMART" id="SM00256">
    <property type="entry name" value="FBOX"/>
    <property type="match status" value="1"/>
</dbReference>
<dbReference type="InterPro" id="IPR056592">
    <property type="entry name" value="Beta-prop_At3g26010-like"/>
</dbReference>
<dbReference type="SUPFAM" id="SSF81383">
    <property type="entry name" value="F-box domain"/>
    <property type="match status" value="1"/>
</dbReference>
<dbReference type="EnsemblPlants" id="EMT14430">
    <property type="protein sequence ID" value="EMT14430"/>
    <property type="gene ID" value="F775_14053"/>
</dbReference>
<dbReference type="Pfam" id="PF24750">
    <property type="entry name" value="b-prop_At3g26010-like"/>
    <property type="match status" value="1"/>
</dbReference>
<dbReference type="AlphaFoldDB" id="N1QVH5"/>
<dbReference type="ExpressionAtlas" id="N1QVH5">
    <property type="expression patterns" value="baseline"/>
</dbReference>
<name>N1QVH5_AEGTA</name>
<dbReference type="Pfam" id="PF00646">
    <property type="entry name" value="F-box"/>
    <property type="match status" value="1"/>
</dbReference>
<dbReference type="PANTHER" id="PTHR35546">
    <property type="entry name" value="F-BOX PROTEIN INTERACTION DOMAIN PROTEIN-RELATED"/>
    <property type="match status" value="1"/>
</dbReference>
<dbReference type="InterPro" id="IPR055290">
    <property type="entry name" value="At3g26010-like"/>
</dbReference>
<evidence type="ECO:0000313" key="1">
    <source>
        <dbReference type="EnsemblPlants" id="EMT14430"/>
    </source>
</evidence>
<dbReference type="NCBIfam" id="TIGR01640">
    <property type="entry name" value="F_box_assoc_1"/>
    <property type="match status" value="1"/>
</dbReference>
<dbReference type="InterPro" id="IPR001810">
    <property type="entry name" value="F-box_dom"/>
</dbReference>
<dbReference type="InterPro" id="IPR036047">
    <property type="entry name" value="F-box-like_dom_sf"/>
</dbReference>
<sequence>MARGSKKKNKAAKGSDPTAKLTDEILVDIISRMPCKYALRCKCVSRRWRDLFSQGDHRKKLPQTLAGFFHEADNPDRFPERVRCFTNASGGSYPRVSPSFYFLPNFTSLDLDILDCCNGLLLCRWWKGTKPKTVDYIVCNPATHKWVVVPGSIWSNKQGKVIAARLGFDPAVSSHFNVFVFVPKFVIHEDAPDDDDDLFNFQEAGFYSSETGVWIYRNAVWMGYRADVPINSRPVFLAGMLYMSAFGKRVIAVDLEGNNWRVIPTPVAPQRKGKPDDIYLSQGQLRYAHRGRSKLSIWVLEDYNSENWILKHKVSHSRLFGEEYSSFGVDYSLISIHPQHNMIFMICGWKKTLM</sequence>
<dbReference type="InterPro" id="IPR017451">
    <property type="entry name" value="F-box-assoc_interact_dom"/>
</dbReference>
<accession>N1QVH5</accession>
<proteinExistence type="predicted"/>